<proteinExistence type="predicted"/>
<dbReference type="InterPro" id="IPR041698">
    <property type="entry name" value="Methyltransf_25"/>
</dbReference>
<dbReference type="PANTHER" id="PTHR43861">
    <property type="entry name" value="TRANS-ACONITATE 2-METHYLTRANSFERASE-RELATED"/>
    <property type="match status" value="1"/>
</dbReference>
<dbReference type="SUPFAM" id="SSF53335">
    <property type="entry name" value="S-adenosyl-L-methionine-dependent methyltransferases"/>
    <property type="match status" value="1"/>
</dbReference>
<keyword evidence="1" id="KW-0808">Transferase</keyword>
<dbReference type="Gene3D" id="3.40.50.150">
    <property type="entry name" value="Vaccinia Virus protein VP39"/>
    <property type="match status" value="1"/>
</dbReference>
<protein>
    <submittedName>
        <fullName evidence="3">Class I SAM-dependent methyltransferase</fullName>
    </submittedName>
</protein>
<reference evidence="3 4" key="1">
    <citation type="submission" date="2022-06" db="EMBL/GenBank/DDBJ databases">
        <authorList>
            <person name="Liu G."/>
        </authorList>
    </citation>
    <scope>NUCLEOTIDE SEQUENCE [LARGE SCALE GENOMIC DNA]</scope>
    <source>
        <strain evidence="3 4">E4</strain>
    </source>
</reference>
<dbReference type="RefSeq" id="WP_170004126.1">
    <property type="nucleotide sequence ID" value="NZ_CP098494.1"/>
</dbReference>
<evidence type="ECO:0000313" key="4">
    <source>
        <dbReference type="Proteomes" id="UP001056619"/>
    </source>
</evidence>
<organism evidence="3 4">
    <name type="scientific">Qipengyuania citrea</name>
    <dbReference type="NCBI Taxonomy" id="225971"/>
    <lineage>
        <taxon>Bacteria</taxon>
        <taxon>Pseudomonadati</taxon>
        <taxon>Pseudomonadota</taxon>
        <taxon>Alphaproteobacteria</taxon>
        <taxon>Sphingomonadales</taxon>
        <taxon>Erythrobacteraceae</taxon>
        <taxon>Qipengyuania</taxon>
    </lineage>
</organism>
<accession>A0ABY4UAB3</accession>
<dbReference type="Proteomes" id="UP001056619">
    <property type="component" value="Chromosome"/>
</dbReference>
<name>A0ABY4UAB3_9SPHN</name>
<sequence>MTEPSQAEFWNERYAADEYLFGTAPNAFLAREAYRLTPGSKVLAVADGEGRNSVFLAQHGHRVVATDVSERALDKARALAERRGVQVEYRQADLAEWEWPAEAFDAVVGIFVQFAGPELRWDIFDGVHRSLKPCGLLLLEGYREEQLAYGTGGPPNIENLYTEEGLRRAFSAWEIELLDAYDAEIQEGTAHSGKSALIDLVARKRG</sequence>
<dbReference type="EMBL" id="CP098494">
    <property type="protein sequence ID" value="USA62423.1"/>
    <property type="molecule type" value="Genomic_DNA"/>
</dbReference>
<dbReference type="InterPro" id="IPR029063">
    <property type="entry name" value="SAM-dependent_MTases_sf"/>
</dbReference>
<dbReference type="GO" id="GO:0032259">
    <property type="term" value="P:methylation"/>
    <property type="evidence" value="ECO:0007669"/>
    <property type="project" value="UniProtKB-KW"/>
</dbReference>
<dbReference type="CDD" id="cd02440">
    <property type="entry name" value="AdoMet_MTases"/>
    <property type="match status" value="1"/>
</dbReference>
<evidence type="ECO:0000256" key="1">
    <source>
        <dbReference type="ARBA" id="ARBA00022679"/>
    </source>
</evidence>
<keyword evidence="3" id="KW-0489">Methyltransferase</keyword>
<feature type="domain" description="Methyltransferase" evidence="2">
    <location>
        <begin position="42"/>
        <end position="135"/>
    </location>
</feature>
<evidence type="ECO:0000313" key="3">
    <source>
        <dbReference type="EMBL" id="USA62423.1"/>
    </source>
</evidence>
<gene>
    <name evidence="3" type="ORF">NCF85_05475</name>
</gene>
<dbReference type="GO" id="GO:0008168">
    <property type="term" value="F:methyltransferase activity"/>
    <property type="evidence" value="ECO:0007669"/>
    <property type="project" value="UniProtKB-KW"/>
</dbReference>
<dbReference type="PANTHER" id="PTHR43861:SF3">
    <property type="entry name" value="PUTATIVE (AFU_ORTHOLOGUE AFUA_2G14390)-RELATED"/>
    <property type="match status" value="1"/>
</dbReference>
<keyword evidence="4" id="KW-1185">Reference proteome</keyword>
<dbReference type="Pfam" id="PF13649">
    <property type="entry name" value="Methyltransf_25"/>
    <property type="match status" value="1"/>
</dbReference>
<evidence type="ECO:0000259" key="2">
    <source>
        <dbReference type="Pfam" id="PF13649"/>
    </source>
</evidence>